<keyword evidence="1" id="KW-0175">Coiled coil</keyword>
<evidence type="ECO:0000313" key="2">
    <source>
        <dbReference type="EMBL" id="ONM34887.1"/>
    </source>
</evidence>
<dbReference type="PANTHER" id="PTHR31762:SF4">
    <property type="entry name" value="COILED-COIL DOMAIN-CONTAINING PROTEIN SCD2"/>
    <property type="match status" value="1"/>
</dbReference>
<dbReference type="InterPro" id="IPR040321">
    <property type="entry name" value="SCD2-like"/>
</dbReference>
<reference evidence="2" key="1">
    <citation type="submission" date="2015-12" db="EMBL/GenBank/DDBJ databases">
        <title>Update maize B73 reference genome by single molecule sequencing technologies.</title>
        <authorList>
            <consortium name="Maize Genome Sequencing Project"/>
            <person name="Ware D."/>
        </authorList>
    </citation>
    <scope>NUCLEOTIDE SEQUENCE [LARGE SCALE GENOMIC DNA]</scope>
    <source>
        <tissue evidence="2">Seedling</tissue>
    </source>
</reference>
<organism evidence="2">
    <name type="scientific">Zea mays</name>
    <name type="common">Maize</name>
    <dbReference type="NCBI Taxonomy" id="4577"/>
    <lineage>
        <taxon>Eukaryota</taxon>
        <taxon>Viridiplantae</taxon>
        <taxon>Streptophyta</taxon>
        <taxon>Embryophyta</taxon>
        <taxon>Tracheophyta</taxon>
        <taxon>Spermatophyta</taxon>
        <taxon>Magnoliopsida</taxon>
        <taxon>Liliopsida</taxon>
        <taxon>Poales</taxon>
        <taxon>Poaceae</taxon>
        <taxon>PACMAD clade</taxon>
        <taxon>Panicoideae</taxon>
        <taxon>Andropogonodae</taxon>
        <taxon>Andropogoneae</taxon>
        <taxon>Tripsacinae</taxon>
        <taxon>Zea</taxon>
    </lineage>
</organism>
<feature type="coiled-coil region" evidence="1">
    <location>
        <begin position="6"/>
        <end position="110"/>
    </location>
</feature>
<proteinExistence type="predicted"/>
<dbReference type="GO" id="GO:0000911">
    <property type="term" value="P:cytokinesis by cell plate formation"/>
    <property type="evidence" value="ECO:0007669"/>
    <property type="project" value="InterPro"/>
</dbReference>
<dbReference type="ExpressionAtlas" id="A0A1D6N2E6">
    <property type="expression patterns" value="baseline"/>
</dbReference>
<name>A0A1D6N2E6_MAIZE</name>
<sequence>MLQEENESVLEKLRLAEERCEEAEARAKELEKQVAALGEGVSLEARLLSRKEAALKQREAALKAARESKDGRDGEVTTLRQELESAKEEVASAMDQLKEAESETKALRSMTQRTVLTQEEMEEVVLKRCWLARYWGLAVQYGVYPEIAVSKHEHWSSLAPLPLEVVLSAGQKAKEEPRKQGDNVQGRNKLAREMSDVMGEGNIESMLSVEMGLRELSSLKVLSSLLFLDFSKAKLR</sequence>
<dbReference type="PANTHER" id="PTHR31762">
    <property type="entry name" value="FAS-BINDING FACTOR-LIKE PROTEIN"/>
    <property type="match status" value="1"/>
</dbReference>
<dbReference type="EMBL" id="CM007649">
    <property type="protein sequence ID" value="ONM34887.1"/>
    <property type="molecule type" value="Genomic_DNA"/>
</dbReference>
<dbReference type="AlphaFoldDB" id="A0A1D6N2E6"/>
<gene>
    <name evidence="2" type="ORF">ZEAMMB73_Zm00001d042262</name>
</gene>
<evidence type="ECO:0000256" key="1">
    <source>
        <dbReference type="SAM" id="Coils"/>
    </source>
</evidence>
<protein>
    <submittedName>
        <fullName evidence="2">Retrovirus-related Pol polyprotein LINE-1</fullName>
    </submittedName>
</protein>
<accession>A0A1D6N2E6</accession>